<dbReference type="GO" id="GO:0015078">
    <property type="term" value="F:proton transmembrane transporter activity"/>
    <property type="evidence" value="ECO:0007669"/>
    <property type="project" value="InterPro"/>
</dbReference>
<reference evidence="12 13" key="1">
    <citation type="submission" date="2017-01" db="EMBL/GenBank/DDBJ databases">
        <authorList>
            <person name="Mah S.A."/>
            <person name="Swanson W.J."/>
            <person name="Moy G.W."/>
            <person name="Vacquier V.D."/>
        </authorList>
    </citation>
    <scope>NUCLEOTIDE SEQUENCE [LARGE SCALE GENOMIC DNA]</scope>
    <source>
        <strain evidence="12 13">GSMNP</strain>
    </source>
</reference>
<keyword evidence="9 11" id="KW-0496">Mitochondrion</keyword>
<dbReference type="GO" id="GO:0015986">
    <property type="term" value="P:proton motive force-driven ATP synthesis"/>
    <property type="evidence" value="ECO:0007669"/>
    <property type="project" value="UniProtKB-UniRule"/>
</dbReference>
<dbReference type="Proteomes" id="UP000187283">
    <property type="component" value="Unassembled WGS sequence"/>
</dbReference>
<dbReference type="EMBL" id="LSSN01000953">
    <property type="protein sequence ID" value="OMJ21626.1"/>
    <property type="molecule type" value="Genomic_DNA"/>
</dbReference>
<evidence type="ECO:0000313" key="13">
    <source>
        <dbReference type="Proteomes" id="UP000187283"/>
    </source>
</evidence>
<comment type="function">
    <text evidence="11">Mitochondrial membrane ATP synthase (F(1)F(0) ATP synthase or Complex V) produces ATP from ADP in the presence of a proton gradient across the membrane which is generated by electron transport complexes of the respiratory chain. F-type ATPases consist of two structural domains, F(1) - containing the extramembraneous catalytic core, and F(0) - containing the membrane proton channel, linked together by a central stalk and a peripheral stalk. During catalysis, ATP synthesis in the catalytic domain of F(1) is coupled via a rotary mechanism of the central stalk subunits to proton translocation.</text>
</comment>
<keyword evidence="5" id="KW-0138">CF(0)</keyword>
<comment type="subcellular location">
    <subcellularLocation>
        <location evidence="1 11">Mitochondrion inner membrane</location>
    </subcellularLocation>
</comment>
<keyword evidence="6 11" id="KW-0375">Hydrogen ion transport</keyword>
<keyword evidence="13" id="KW-1185">Reference proteome</keyword>
<evidence type="ECO:0000256" key="1">
    <source>
        <dbReference type="ARBA" id="ARBA00004273"/>
    </source>
</evidence>
<gene>
    <name evidence="12" type="ORF">AYI70_g3365</name>
</gene>
<evidence type="ECO:0000256" key="10">
    <source>
        <dbReference type="ARBA" id="ARBA00023136"/>
    </source>
</evidence>
<evidence type="ECO:0000256" key="6">
    <source>
        <dbReference type="ARBA" id="ARBA00022781"/>
    </source>
</evidence>
<evidence type="ECO:0000313" key="12">
    <source>
        <dbReference type="EMBL" id="OMJ21626.1"/>
    </source>
</evidence>
<evidence type="ECO:0000256" key="2">
    <source>
        <dbReference type="ARBA" id="ARBA00006842"/>
    </source>
</evidence>
<dbReference type="PIRSF" id="PIRSF005514">
    <property type="entry name" value="ATPase_F0_D_mt"/>
    <property type="match status" value="1"/>
</dbReference>
<dbReference type="GO" id="GO:0005743">
    <property type="term" value="C:mitochondrial inner membrane"/>
    <property type="evidence" value="ECO:0007669"/>
    <property type="project" value="UniProtKB-SubCell"/>
</dbReference>
<sequence length="175" mass="19623">MSSAGRKLIQSVDWPKISSVLSKRPEVTKSLMAFNKKYQEIDRELSSLREQKLDLDFAHYRKVLKNQQIVSEMEAKFKAYKVEKLDTAASLAILAEFENSAVSAANNYAAELETKLSGLNETIENIVSARPVEDLTTADIVEARPETLTEVQEMVSKGEYDVPGYDAKFPNISMV</sequence>
<evidence type="ECO:0000256" key="9">
    <source>
        <dbReference type="ARBA" id="ARBA00023128"/>
    </source>
</evidence>
<organism evidence="12 13">
    <name type="scientific">Smittium culicis</name>
    <dbReference type="NCBI Taxonomy" id="133412"/>
    <lineage>
        <taxon>Eukaryota</taxon>
        <taxon>Fungi</taxon>
        <taxon>Fungi incertae sedis</taxon>
        <taxon>Zoopagomycota</taxon>
        <taxon>Kickxellomycotina</taxon>
        <taxon>Harpellomycetes</taxon>
        <taxon>Harpellales</taxon>
        <taxon>Legeriomycetaceae</taxon>
        <taxon>Smittium</taxon>
    </lineage>
</organism>
<name>A0A1R1Y4F4_9FUNG</name>
<dbReference type="PANTHER" id="PTHR12700">
    <property type="entry name" value="ATP SYNTHASE SUBUNIT D, MITOCHONDRIAL"/>
    <property type="match status" value="1"/>
</dbReference>
<dbReference type="Pfam" id="PF05873">
    <property type="entry name" value="Mt_ATP-synt_D"/>
    <property type="match status" value="1"/>
</dbReference>
<evidence type="ECO:0000256" key="11">
    <source>
        <dbReference type="PIRNR" id="PIRNR005514"/>
    </source>
</evidence>
<evidence type="ECO:0000256" key="8">
    <source>
        <dbReference type="ARBA" id="ARBA00023065"/>
    </source>
</evidence>
<dbReference type="OrthoDB" id="35799at2759"/>
<dbReference type="Gene3D" id="6.10.280.70">
    <property type="match status" value="1"/>
</dbReference>
<protein>
    <recommendedName>
        <fullName evidence="3 11">ATP synthase subunit d, mitochondrial</fullName>
    </recommendedName>
</protein>
<dbReference type="AlphaFoldDB" id="A0A1R1Y4F4"/>
<evidence type="ECO:0000256" key="5">
    <source>
        <dbReference type="ARBA" id="ARBA00022547"/>
    </source>
</evidence>
<dbReference type="InterPro" id="IPR008689">
    <property type="entry name" value="ATP_synth_F0_dsu_mt"/>
</dbReference>
<keyword evidence="7 11" id="KW-0999">Mitochondrion inner membrane</keyword>
<comment type="similarity">
    <text evidence="2 11">Belongs to the ATPase d subunit family.</text>
</comment>
<dbReference type="STRING" id="133412.A0A1R1Y4F4"/>
<dbReference type="GO" id="GO:0045259">
    <property type="term" value="C:proton-transporting ATP synthase complex"/>
    <property type="evidence" value="ECO:0007669"/>
    <property type="project" value="UniProtKB-KW"/>
</dbReference>
<dbReference type="InterPro" id="IPR036228">
    <property type="entry name" value="ATP_synth_F0_dsu_sf_mt"/>
</dbReference>
<dbReference type="SUPFAM" id="SSF161065">
    <property type="entry name" value="ATP synthase D chain-like"/>
    <property type="match status" value="1"/>
</dbReference>
<evidence type="ECO:0000256" key="7">
    <source>
        <dbReference type="ARBA" id="ARBA00022792"/>
    </source>
</evidence>
<keyword evidence="10 11" id="KW-0472">Membrane</keyword>
<proteinExistence type="inferred from homology"/>
<keyword evidence="4 11" id="KW-0813">Transport</keyword>
<keyword evidence="8 11" id="KW-0406">Ion transport</keyword>
<evidence type="ECO:0000256" key="4">
    <source>
        <dbReference type="ARBA" id="ARBA00022448"/>
    </source>
</evidence>
<accession>A0A1R1Y4F4</accession>
<evidence type="ECO:0000256" key="3">
    <source>
        <dbReference type="ARBA" id="ARBA00021688"/>
    </source>
</evidence>
<comment type="caution">
    <text evidence="12">The sequence shown here is derived from an EMBL/GenBank/DDBJ whole genome shotgun (WGS) entry which is preliminary data.</text>
</comment>